<evidence type="ECO:0000313" key="1">
    <source>
        <dbReference type="EMBL" id="APG62854.1"/>
    </source>
</evidence>
<dbReference type="AlphaFoldDB" id="A0A1L3JCK3"/>
<gene>
    <name evidence="1" type="ORF">LPB140_08675</name>
</gene>
<dbReference type="KEGG" id="sphl:LPB140_08675"/>
<accession>A0A1L3JCK3</accession>
<keyword evidence="2" id="KW-1185">Reference proteome</keyword>
<proteinExistence type="predicted"/>
<protein>
    <submittedName>
        <fullName evidence="1">Uncharacterized protein</fullName>
    </submittedName>
</protein>
<evidence type="ECO:0000313" key="2">
    <source>
        <dbReference type="Proteomes" id="UP000242561"/>
    </source>
</evidence>
<dbReference type="EMBL" id="CP018154">
    <property type="protein sequence ID" value="APG62854.1"/>
    <property type="molecule type" value="Genomic_DNA"/>
</dbReference>
<dbReference type="STRING" id="1913578.LPB140_08675"/>
<sequence length="154" mass="16446">MRSIKPINIFAAISLVIGLAACGGPDVSKDGDEVSIETEKGSMKVSETLKPEQMPFGFAVLPGATSKGVMSTKNEDGESQIVTLETDKSMEDTAEFYKKEAEAKGFKIESETSVDNGKMIIGKSDRGEDISFVISKETSDAATQILIMGGKNKK</sequence>
<organism evidence="1 2">
    <name type="scientific">Sphingorhabdus lutea</name>
    <dbReference type="NCBI Taxonomy" id="1913578"/>
    <lineage>
        <taxon>Bacteria</taxon>
        <taxon>Pseudomonadati</taxon>
        <taxon>Pseudomonadota</taxon>
        <taxon>Alphaproteobacteria</taxon>
        <taxon>Sphingomonadales</taxon>
        <taxon>Sphingomonadaceae</taxon>
        <taxon>Sphingorhabdus</taxon>
    </lineage>
</organism>
<dbReference type="Proteomes" id="UP000242561">
    <property type="component" value="Chromosome"/>
</dbReference>
<dbReference type="PROSITE" id="PS51257">
    <property type="entry name" value="PROKAR_LIPOPROTEIN"/>
    <property type="match status" value="1"/>
</dbReference>
<reference evidence="1 2" key="1">
    <citation type="submission" date="2016-11" db="EMBL/GenBank/DDBJ databases">
        <title>Sphingorhabdus sp. LPB0140, isolated from marine environment.</title>
        <authorList>
            <person name="Kim E."/>
            <person name="Yi H."/>
        </authorList>
    </citation>
    <scope>NUCLEOTIDE SEQUENCE [LARGE SCALE GENOMIC DNA]</scope>
    <source>
        <strain evidence="1 2">LPB0140</strain>
    </source>
</reference>
<name>A0A1L3JCK3_9SPHN</name>